<dbReference type="Gene3D" id="3.40.50.720">
    <property type="entry name" value="NAD(P)-binding Rossmann-like Domain"/>
    <property type="match status" value="1"/>
</dbReference>
<evidence type="ECO:0000256" key="1">
    <source>
        <dbReference type="ARBA" id="ARBA00001539"/>
    </source>
</evidence>
<proteinExistence type="inferred from homology"/>
<dbReference type="InterPro" id="IPR016040">
    <property type="entry name" value="NAD(P)-bd_dom"/>
</dbReference>
<keyword evidence="6 7" id="KW-0456">Lyase</keyword>
<dbReference type="InterPro" id="IPR005888">
    <property type="entry name" value="dTDP_Gluc_deHydtase"/>
</dbReference>
<sequence>MNTRILLITGGAGFIGTNFIRYWLHTYPKDKLIVLDSISYASNIKNLEFAKSSPNFSFIQGSINNTVLVKSLIEQHSVNTIVHFAAESHVDRSISSPDPFIETNIVGTYSLLKAAKAVWLDGNHCLPHHFHHISTDEVFGSLADTSRPFNEQSRYAPNSIYSASKAASDHLIRAFHQTYGMKVTTSNTSNNFGPYQFPEKLIPSVITKLLNNQSLPIYGDGQQTRDWLHVADHVYATDLILNKGSIGETYTIGGNSEKTNIYIVETICKLVDQAFQQNPMLSQQYPKARSAISGSSADLIAHVVDRLGHDKRYAIDNTKAQIELGYAPKIAFDEGLKETVDWYINNPHWWSKPL</sequence>
<comment type="cofactor">
    <cofactor evidence="2 7">
        <name>NAD(+)</name>
        <dbReference type="ChEBI" id="CHEBI:57540"/>
    </cofactor>
</comment>
<evidence type="ECO:0000256" key="2">
    <source>
        <dbReference type="ARBA" id="ARBA00001911"/>
    </source>
</evidence>
<dbReference type="CDD" id="cd05246">
    <property type="entry name" value="dTDP_GD_SDR_e"/>
    <property type="match status" value="1"/>
</dbReference>
<comment type="caution">
    <text evidence="9">The sequence shown here is derived from an EMBL/GenBank/DDBJ whole genome shotgun (WGS) entry which is preliminary data.</text>
</comment>
<evidence type="ECO:0000256" key="5">
    <source>
        <dbReference type="ARBA" id="ARBA00023027"/>
    </source>
</evidence>
<evidence type="ECO:0000256" key="6">
    <source>
        <dbReference type="ARBA" id="ARBA00023239"/>
    </source>
</evidence>
<name>A0AA41W6K7_9GAMM</name>
<evidence type="ECO:0000256" key="4">
    <source>
        <dbReference type="ARBA" id="ARBA00011990"/>
    </source>
</evidence>
<dbReference type="GO" id="GO:0008460">
    <property type="term" value="F:dTDP-glucose 4,6-dehydratase activity"/>
    <property type="evidence" value="ECO:0007669"/>
    <property type="project" value="UniProtKB-EC"/>
</dbReference>
<dbReference type="PANTHER" id="PTHR43000">
    <property type="entry name" value="DTDP-D-GLUCOSE 4,6-DEHYDRATASE-RELATED"/>
    <property type="match status" value="1"/>
</dbReference>
<dbReference type="Pfam" id="PF16363">
    <property type="entry name" value="GDP_Man_Dehyd"/>
    <property type="match status" value="1"/>
</dbReference>
<dbReference type="Proteomes" id="UP001165393">
    <property type="component" value="Unassembled WGS sequence"/>
</dbReference>
<dbReference type="InterPro" id="IPR036291">
    <property type="entry name" value="NAD(P)-bd_dom_sf"/>
</dbReference>
<evidence type="ECO:0000256" key="7">
    <source>
        <dbReference type="RuleBase" id="RU004473"/>
    </source>
</evidence>
<evidence type="ECO:0000313" key="9">
    <source>
        <dbReference type="EMBL" id="MCM2679499.1"/>
    </source>
</evidence>
<protein>
    <recommendedName>
        <fullName evidence="4 7">dTDP-glucose 4,6-dehydratase</fullName>
        <ecNumber evidence="4 7">4.2.1.46</ecNumber>
    </recommendedName>
</protein>
<dbReference type="RefSeq" id="WP_251260936.1">
    <property type="nucleotide sequence ID" value="NZ_JAMQGP010000003.1"/>
</dbReference>
<evidence type="ECO:0000313" key="10">
    <source>
        <dbReference type="Proteomes" id="UP001165393"/>
    </source>
</evidence>
<feature type="domain" description="NAD(P)-binding" evidence="8">
    <location>
        <begin position="7"/>
        <end position="339"/>
    </location>
</feature>
<evidence type="ECO:0000256" key="3">
    <source>
        <dbReference type="ARBA" id="ARBA00008178"/>
    </source>
</evidence>
<dbReference type="AlphaFoldDB" id="A0AA41W6K7"/>
<dbReference type="SUPFAM" id="SSF51735">
    <property type="entry name" value="NAD(P)-binding Rossmann-fold domains"/>
    <property type="match status" value="1"/>
</dbReference>
<accession>A0AA41W6K7</accession>
<dbReference type="EC" id="4.2.1.46" evidence="4 7"/>
<reference evidence="9 10" key="1">
    <citation type="journal article" date="2013" name="Antonie Van Leeuwenhoek">
        <title>Echinimonas agarilytica gen. nov., sp. nov., a new gammaproteobacterium isolated from the sea urchin Strongylocentrotus intermedius.</title>
        <authorList>
            <person name="Nedashkovskaya O.I."/>
            <person name="Stenkova A.M."/>
            <person name="Zhukova N.V."/>
            <person name="Van Trappen S."/>
            <person name="Lee J.S."/>
            <person name="Kim S.B."/>
        </authorList>
    </citation>
    <scope>NUCLEOTIDE SEQUENCE [LARGE SCALE GENOMIC DNA]</scope>
    <source>
        <strain evidence="9 10">KMM 6351</strain>
    </source>
</reference>
<keyword evidence="5" id="KW-0520">NAD</keyword>
<gene>
    <name evidence="9" type="primary">rfbB</name>
    <name evidence="9" type="ORF">NAF29_07420</name>
</gene>
<organism evidence="9 10">
    <name type="scientific">Echinimonas agarilytica</name>
    <dbReference type="NCBI Taxonomy" id="1215918"/>
    <lineage>
        <taxon>Bacteria</taxon>
        <taxon>Pseudomonadati</taxon>
        <taxon>Pseudomonadota</taxon>
        <taxon>Gammaproteobacteria</taxon>
        <taxon>Alteromonadales</taxon>
        <taxon>Echinimonadaceae</taxon>
        <taxon>Echinimonas</taxon>
    </lineage>
</organism>
<comment type="catalytic activity">
    <reaction evidence="1 7">
        <text>dTDP-alpha-D-glucose = dTDP-4-dehydro-6-deoxy-alpha-D-glucose + H2O</text>
        <dbReference type="Rhea" id="RHEA:17221"/>
        <dbReference type="ChEBI" id="CHEBI:15377"/>
        <dbReference type="ChEBI" id="CHEBI:57477"/>
        <dbReference type="ChEBI" id="CHEBI:57649"/>
        <dbReference type="EC" id="4.2.1.46"/>
    </reaction>
</comment>
<dbReference type="EMBL" id="JAMQGP010000003">
    <property type="protein sequence ID" value="MCM2679499.1"/>
    <property type="molecule type" value="Genomic_DNA"/>
</dbReference>
<keyword evidence="10" id="KW-1185">Reference proteome</keyword>
<dbReference type="NCBIfam" id="TIGR01181">
    <property type="entry name" value="dTDP_gluc_dehyt"/>
    <property type="match status" value="1"/>
</dbReference>
<evidence type="ECO:0000259" key="8">
    <source>
        <dbReference type="Pfam" id="PF16363"/>
    </source>
</evidence>
<comment type="similarity">
    <text evidence="3 7">Belongs to the NAD(P)-dependent epimerase/dehydratase family. dTDP-glucose dehydratase subfamily.</text>
</comment>
<dbReference type="GO" id="GO:0009225">
    <property type="term" value="P:nucleotide-sugar metabolic process"/>
    <property type="evidence" value="ECO:0007669"/>
    <property type="project" value="InterPro"/>
</dbReference>
<dbReference type="Gene3D" id="3.90.25.10">
    <property type="entry name" value="UDP-galactose 4-epimerase, domain 1"/>
    <property type="match status" value="1"/>
</dbReference>